<dbReference type="Pfam" id="PF02518">
    <property type="entry name" value="HATPase_c"/>
    <property type="match status" value="1"/>
</dbReference>
<dbReference type="EMBL" id="JBGNYA010000001">
    <property type="protein sequence ID" value="MFA1609674.1"/>
    <property type="molecule type" value="Genomic_DNA"/>
</dbReference>
<dbReference type="InterPro" id="IPR013655">
    <property type="entry name" value="PAS_fold_3"/>
</dbReference>
<dbReference type="CDD" id="cd00075">
    <property type="entry name" value="HATPase"/>
    <property type="match status" value="1"/>
</dbReference>
<dbReference type="SMART" id="SM00448">
    <property type="entry name" value="REC"/>
    <property type="match status" value="1"/>
</dbReference>
<dbReference type="InterPro" id="IPR035965">
    <property type="entry name" value="PAS-like_dom_sf"/>
</dbReference>
<accession>A0ABD5MAP8</accession>
<dbReference type="InterPro" id="IPR003594">
    <property type="entry name" value="HATPase_dom"/>
</dbReference>
<evidence type="ECO:0000256" key="3">
    <source>
        <dbReference type="ARBA" id="ARBA00022553"/>
    </source>
</evidence>
<dbReference type="InterPro" id="IPR005467">
    <property type="entry name" value="His_kinase_dom"/>
</dbReference>
<evidence type="ECO:0000256" key="2">
    <source>
        <dbReference type="ARBA" id="ARBA00012438"/>
    </source>
</evidence>
<evidence type="ECO:0000256" key="7">
    <source>
        <dbReference type="PROSITE-ProRule" id="PRU00169"/>
    </source>
</evidence>
<evidence type="ECO:0000256" key="5">
    <source>
        <dbReference type="ARBA" id="ARBA00022777"/>
    </source>
</evidence>
<protein>
    <recommendedName>
        <fullName evidence="2">histidine kinase</fullName>
        <ecNumber evidence="2">2.7.13.3</ecNumber>
    </recommendedName>
</protein>
<dbReference type="Gene3D" id="3.30.565.10">
    <property type="entry name" value="Histidine kinase-like ATPase, C-terminal domain"/>
    <property type="match status" value="1"/>
</dbReference>
<evidence type="ECO:0000259" key="11">
    <source>
        <dbReference type="PROSITE" id="PS50113"/>
    </source>
</evidence>
<dbReference type="Pfam" id="PF00072">
    <property type="entry name" value="Response_reg"/>
    <property type="match status" value="1"/>
</dbReference>
<dbReference type="NCBIfam" id="TIGR00229">
    <property type="entry name" value="sensory_box"/>
    <property type="match status" value="1"/>
</dbReference>
<feature type="domain" description="PAS" evidence="10">
    <location>
        <begin position="145"/>
        <end position="218"/>
    </location>
</feature>
<evidence type="ECO:0000259" key="9">
    <source>
        <dbReference type="PROSITE" id="PS50110"/>
    </source>
</evidence>
<dbReference type="PROSITE" id="PS50109">
    <property type="entry name" value="HIS_KIN"/>
    <property type="match status" value="1"/>
</dbReference>
<dbReference type="Gene3D" id="3.40.50.2300">
    <property type="match status" value="1"/>
</dbReference>
<dbReference type="PROSITE" id="PS50112">
    <property type="entry name" value="PAS"/>
    <property type="match status" value="1"/>
</dbReference>
<dbReference type="InterPro" id="IPR004358">
    <property type="entry name" value="Sig_transdc_His_kin-like_C"/>
</dbReference>
<dbReference type="PROSITE" id="PS50110">
    <property type="entry name" value="RESPONSE_REGULATORY"/>
    <property type="match status" value="1"/>
</dbReference>
<keyword evidence="12" id="KW-0547">Nucleotide-binding</keyword>
<reference evidence="12 13" key="1">
    <citation type="submission" date="2024-08" db="EMBL/GenBank/DDBJ databases">
        <title>Halobellus sp. MBLA0158 whole genome sequence.</title>
        <authorList>
            <person name="Hwang C.Y."/>
            <person name="Cho E.-S."/>
            <person name="Seo M.-J."/>
        </authorList>
    </citation>
    <scope>NUCLEOTIDE SEQUENCE [LARGE SCALE GENOMIC DNA]</scope>
    <source>
        <strain evidence="12 13">MBLA0158</strain>
    </source>
</reference>
<dbReference type="EC" id="2.7.13.3" evidence="2"/>
<dbReference type="PRINTS" id="PR00344">
    <property type="entry name" value="BCTRLSENSOR"/>
</dbReference>
<dbReference type="InterPro" id="IPR036097">
    <property type="entry name" value="HisK_dim/P_sf"/>
</dbReference>
<proteinExistence type="predicted"/>
<dbReference type="Gene3D" id="3.30.450.20">
    <property type="entry name" value="PAS domain"/>
    <property type="match status" value="1"/>
</dbReference>
<dbReference type="InterPro" id="IPR011006">
    <property type="entry name" value="CheY-like_superfamily"/>
</dbReference>
<dbReference type="SUPFAM" id="SSF55785">
    <property type="entry name" value="PYP-like sensor domain (PAS domain)"/>
    <property type="match status" value="1"/>
</dbReference>
<dbReference type="InterPro" id="IPR000700">
    <property type="entry name" value="PAS-assoc_C"/>
</dbReference>
<dbReference type="PROSITE" id="PS50113">
    <property type="entry name" value="PAC"/>
    <property type="match status" value="1"/>
</dbReference>
<dbReference type="CDD" id="cd00082">
    <property type="entry name" value="HisKA"/>
    <property type="match status" value="1"/>
</dbReference>
<keyword evidence="4" id="KW-0808">Transferase</keyword>
<evidence type="ECO:0000313" key="12">
    <source>
        <dbReference type="EMBL" id="MFA1609674.1"/>
    </source>
</evidence>
<dbReference type="SMART" id="SM00387">
    <property type="entry name" value="HATPase_c"/>
    <property type="match status" value="1"/>
</dbReference>
<dbReference type="InterPro" id="IPR036890">
    <property type="entry name" value="HATPase_C_sf"/>
</dbReference>
<dbReference type="CDD" id="cd00130">
    <property type="entry name" value="PAS"/>
    <property type="match status" value="1"/>
</dbReference>
<evidence type="ECO:0000313" key="13">
    <source>
        <dbReference type="Proteomes" id="UP001570511"/>
    </source>
</evidence>
<dbReference type="InterPro" id="IPR050736">
    <property type="entry name" value="Sensor_HK_Regulatory"/>
</dbReference>
<evidence type="ECO:0000259" key="8">
    <source>
        <dbReference type="PROSITE" id="PS50109"/>
    </source>
</evidence>
<keyword evidence="12" id="KW-0067">ATP-binding</keyword>
<feature type="modified residue" description="4-aspartylphosphate" evidence="7">
    <location>
        <position position="65"/>
    </location>
</feature>
<dbReference type="SUPFAM" id="SSF47384">
    <property type="entry name" value="Homodimeric domain of signal transducing histidine kinase"/>
    <property type="match status" value="1"/>
</dbReference>
<dbReference type="CDD" id="cd00156">
    <property type="entry name" value="REC"/>
    <property type="match status" value="1"/>
</dbReference>
<dbReference type="InterPro" id="IPR000014">
    <property type="entry name" value="PAS"/>
</dbReference>
<dbReference type="InterPro" id="IPR003661">
    <property type="entry name" value="HisK_dim/P_dom"/>
</dbReference>
<organism evidence="12 13">
    <name type="scientific">Halobellus rubicundus</name>
    <dbReference type="NCBI Taxonomy" id="2996466"/>
    <lineage>
        <taxon>Archaea</taxon>
        <taxon>Methanobacteriati</taxon>
        <taxon>Methanobacteriota</taxon>
        <taxon>Stenosarchaea group</taxon>
        <taxon>Halobacteria</taxon>
        <taxon>Halobacteriales</taxon>
        <taxon>Haloferacaceae</taxon>
        <taxon>Halobellus</taxon>
    </lineage>
</organism>
<dbReference type="GO" id="GO:0005524">
    <property type="term" value="F:ATP binding"/>
    <property type="evidence" value="ECO:0007669"/>
    <property type="project" value="UniProtKB-KW"/>
</dbReference>
<dbReference type="Gene3D" id="1.10.287.130">
    <property type="match status" value="1"/>
</dbReference>
<evidence type="ECO:0000256" key="6">
    <source>
        <dbReference type="ARBA" id="ARBA00023012"/>
    </source>
</evidence>
<dbReference type="SUPFAM" id="SSF52172">
    <property type="entry name" value="CheY-like"/>
    <property type="match status" value="1"/>
</dbReference>
<keyword evidence="5" id="KW-0418">Kinase</keyword>
<comment type="catalytic activity">
    <reaction evidence="1">
        <text>ATP + protein L-histidine = ADP + protein N-phospho-L-histidine.</text>
        <dbReference type="EC" id="2.7.13.3"/>
    </reaction>
</comment>
<dbReference type="AlphaFoldDB" id="A0ABD5MAP8"/>
<comment type="caution">
    <text evidence="12">The sequence shown here is derived from an EMBL/GenBank/DDBJ whole genome shotgun (WGS) entry which is preliminary data.</text>
</comment>
<keyword evidence="6" id="KW-0902">Two-component regulatory system</keyword>
<dbReference type="SMART" id="SM00388">
    <property type="entry name" value="HisKA"/>
    <property type="match status" value="1"/>
</dbReference>
<name>A0ABD5MAP8_9EURY</name>
<dbReference type="Pfam" id="PF08447">
    <property type="entry name" value="PAS_3"/>
    <property type="match status" value="1"/>
</dbReference>
<dbReference type="GO" id="GO:0000160">
    <property type="term" value="P:phosphorelay signal transduction system"/>
    <property type="evidence" value="ECO:0007669"/>
    <property type="project" value="UniProtKB-KW"/>
</dbReference>
<dbReference type="RefSeq" id="WP_372386706.1">
    <property type="nucleotide sequence ID" value="NZ_JBGNYA010000001.1"/>
</dbReference>
<feature type="domain" description="Histidine kinase" evidence="8">
    <location>
        <begin position="283"/>
        <end position="476"/>
    </location>
</feature>
<dbReference type="PANTHER" id="PTHR43711">
    <property type="entry name" value="TWO-COMPONENT HISTIDINE KINASE"/>
    <property type="match status" value="1"/>
</dbReference>
<keyword evidence="13" id="KW-1185">Reference proteome</keyword>
<dbReference type="PANTHER" id="PTHR43711:SF1">
    <property type="entry name" value="HISTIDINE KINASE 1"/>
    <property type="match status" value="1"/>
</dbReference>
<dbReference type="Pfam" id="PF00512">
    <property type="entry name" value="HisKA"/>
    <property type="match status" value="1"/>
</dbReference>
<dbReference type="Proteomes" id="UP001570511">
    <property type="component" value="Unassembled WGS sequence"/>
</dbReference>
<dbReference type="SUPFAM" id="SSF55874">
    <property type="entry name" value="ATPase domain of HSP90 chaperone/DNA topoisomerase II/histidine kinase"/>
    <property type="match status" value="1"/>
</dbReference>
<evidence type="ECO:0000256" key="1">
    <source>
        <dbReference type="ARBA" id="ARBA00000085"/>
    </source>
</evidence>
<dbReference type="GO" id="GO:0004673">
    <property type="term" value="F:protein histidine kinase activity"/>
    <property type="evidence" value="ECO:0007669"/>
    <property type="project" value="UniProtKB-EC"/>
</dbReference>
<evidence type="ECO:0000259" key="10">
    <source>
        <dbReference type="PROSITE" id="PS50112"/>
    </source>
</evidence>
<sequence length="476" mass="53093">MTSEPDIEVLYVNDDEPQLELLRTQLTDESDRLHVRTAATPDRGWEIFADGRSDADADIDCILCDYHMPAQTGVEFLRRVREVDPDVPFLLFTNTGDETVASRAIEAGVTDYVIQETVENQAPLLVQKIVTYVEHRRSQQEIERTNDRLREIVSVTDQVLWVFAPDWSELRFINDRHEPLFGQPTSELRADPTSFLERIHDGDRARVEQAMRRASEGEPQLVEYRVDKSEAVQLWVESRCKPVLDDDGTVVSLVGLTRDISDRKVYQQDLLETIEQLEEFASTVAHDLRNPLNIANGNIRLAAKEQESERLDTALDAITRMDTLIDEILALAKEGDTIGDRQPAAFEELMRESYDNVRATGSSLEITGSVSLECDPTRLTEAFENLVRNAVEHGGSDVAITAGVLDGGGVFIEDDGPGIPPEHREHVFDRGYTTSKDGSGFGLAIVDRIVTGHGWDLDVGESASGGARFEIQTADA</sequence>
<evidence type="ECO:0000256" key="4">
    <source>
        <dbReference type="ARBA" id="ARBA00022679"/>
    </source>
</evidence>
<gene>
    <name evidence="12" type="ORF">OS889_01460</name>
</gene>
<feature type="domain" description="PAC" evidence="11">
    <location>
        <begin position="220"/>
        <end position="272"/>
    </location>
</feature>
<dbReference type="InterPro" id="IPR001789">
    <property type="entry name" value="Sig_transdc_resp-reg_receiver"/>
</dbReference>
<feature type="domain" description="Response regulatory" evidence="9">
    <location>
        <begin position="8"/>
        <end position="130"/>
    </location>
</feature>
<keyword evidence="3 7" id="KW-0597">Phosphoprotein</keyword>